<dbReference type="InterPro" id="IPR054485">
    <property type="entry name" value="FlK-like_dom"/>
</dbReference>
<dbReference type="InterPro" id="IPR025540">
    <property type="entry name" value="FlK"/>
</dbReference>
<dbReference type="Proteomes" id="UP000251213">
    <property type="component" value="Unassembled WGS sequence"/>
</dbReference>
<proteinExistence type="predicted"/>
<dbReference type="PANTHER" id="PTHR36934:SF1">
    <property type="entry name" value="THIOESTERASE DOMAIN-CONTAINING PROTEIN"/>
    <property type="match status" value="1"/>
</dbReference>
<dbReference type="CDD" id="cd03440">
    <property type="entry name" value="hot_dog"/>
    <property type="match status" value="1"/>
</dbReference>
<dbReference type="InterPro" id="IPR029069">
    <property type="entry name" value="HotDog_dom_sf"/>
</dbReference>
<dbReference type="PANTHER" id="PTHR36934">
    <property type="entry name" value="BLR0278 PROTEIN"/>
    <property type="match status" value="1"/>
</dbReference>
<name>A0A364K9F5_9BACL</name>
<evidence type="ECO:0000313" key="4">
    <source>
        <dbReference type="Proteomes" id="UP000251213"/>
    </source>
</evidence>
<feature type="active site" evidence="1">
    <location>
        <position position="36"/>
    </location>
</feature>
<dbReference type="SUPFAM" id="SSF54637">
    <property type="entry name" value="Thioesterase/thiol ester dehydrase-isomerase"/>
    <property type="match status" value="1"/>
</dbReference>
<dbReference type="AlphaFoldDB" id="A0A364K9F5"/>
<dbReference type="Pfam" id="PF22636">
    <property type="entry name" value="FlK"/>
    <property type="match status" value="1"/>
</dbReference>
<dbReference type="PIRSF" id="PIRSF014972">
    <property type="entry name" value="FlK"/>
    <property type="match status" value="1"/>
</dbReference>
<evidence type="ECO:0000256" key="1">
    <source>
        <dbReference type="PIRSR" id="PIRSR014972-1"/>
    </source>
</evidence>
<feature type="active site" evidence="1">
    <location>
        <position position="44"/>
    </location>
</feature>
<organism evidence="3 4">
    <name type="scientific">Thermoflavimicrobium daqui</name>
    <dbReference type="NCBI Taxonomy" id="2137476"/>
    <lineage>
        <taxon>Bacteria</taxon>
        <taxon>Bacillati</taxon>
        <taxon>Bacillota</taxon>
        <taxon>Bacilli</taxon>
        <taxon>Bacillales</taxon>
        <taxon>Thermoactinomycetaceae</taxon>
        <taxon>Thermoflavimicrobium</taxon>
    </lineage>
</organism>
<comment type="caution">
    <text evidence="3">The sequence shown here is derived from an EMBL/GenBank/DDBJ whole genome shotgun (WGS) entry which is preliminary data.</text>
</comment>
<accession>A0A364K9F5</accession>
<feature type="domain" description="Fluoroacetyl-CoA-specific thioesterase-like" evidence="2">
    <location>
        <begin position="17"/>
        <end position="120"/>
    </location>
</feature>
<reference evidence="3 4" key="1">
    <citation type="submission" date="2018-06" db="EMBL/GenBank/DDBJ databases">
        <title>Thermoflavimicrobium daqus sp. nov., a thermophilic microbe isolated from Moutai-flavour Daqu.</title>
        <authorList>
            <person name="Wang X."/>
            <person name="Zhou H."/>
        </authorList>
    </citation>
    <scope>NUCLEOTIDE SEQUENCE [LARGE SCALE GENOMIC DNA]</scope>
    <source>
        <strain evidence="3 4">FBKL4.011</strain>
    </source>
</reference>
<feature type="active site" evidence="1">
    <location>
        <position position="70"/>
    </location>
</feature>
<protein>
    <submittedName>
        <fullName evidence="3">Thioesterase</fullName>
    </submittedName>
</protein>
<sequence>MRSGLTSGYQESMTITVTQEMAASFGGQMIHPTLSTVSMVYYMEWVGRKVILPFLEDGEEGLGASIQVKHRAPAPIGKQVTFTATVTRVIQNQVICTVIAKHNRAIVGEAEFVQVILSKEKIQDRLEKMKR</sequence>
<reference evidence="3 4" key="2">
    <citation type="submission" date="2018-06" db="EMBL/GenBank/DDBJ databases">
        <authorList>
            <person name="Zhirakovskaya E."/>
        </authorList>
    </citation>
    <scope>NUCLEOTIDE SEQUENCE [LARGE SCALE GENOMIC DNA]</scope>
    <source>
        <strain evidence="3 4">FBKL4.011</strain>
    </source>
</reference>
<keyword evidence="4" id="KW-1185">Reference proteome</keyword>
<gene>
    <name evidence="3" type="ORF">DL897_02515</name>
</gene>
<evidence type="ECO:0000259" key="2">
    <source>
        <dbReference type="Pfam" id="PF22636"/>
    </source>
</evidence>
<evidence type="ECO:0000313" key="3">
    <source>
        <dbReference type="EMBL" id="RAL26937.1"/>
    </source>
</evidence>
<dbReference type="RefSeq" id="WP_113657541.1">
    <property type="nucleotide sequence ID" value="NZ_KZ845663.1"/>
</dbReference>
<dbReference type="OrthoDB" id="6902891at2"/>
<dbReference type="Gene3D" id="3.10.129.10">
    <property type="entry name" value="Hotdog Thioesterase"/>
    <property type="match status" value="1"/>
</dbReference>
<dbReference type="EMBL" id="QJKK01000001">
    <property type="protein sequence ID" value="RAL26937.1"/>
    <property type="molecule type" value="Genomic_DNA"/>
</dbReference>